<protein>
    <submittedName>
        <fullName evidence="1">Uncharacterized protein</fullName>
    </submittedName>
</protein>
<dbReference type="AlphaFoldDB" id="A0A916RZ10"/>
<gene>
    <name evidence="1" type="ORF">GCM10011385_34600</name>
</gene>
<comment type="caution">
    <text evidence="1">The sequence shown here is derived from an EMBL/GenBank/DDBJ whole genome shotgun (WGS) entry which is preliminary data.</text>
</comment>
<dbReference type="RefSeq" id="WP_188722354.1">
    <property type="nucleotide sequence ID" value="NZ_BMIF01000013.1"/>
</dbReference>
<proteinExistence type="predicted"/>
<reference evidence="1" key="2">
    <citation type="submission" date="2020-09" db="EMBL/GenBank/DDBJ databases">
        <authorList>
            <person name="Sun Q."/>
            <person name="Zhou Y."/>
        </authorList>
    </citation>
    <scope>NUCLEOTIDE SEQUENCE</scope>
    <source>
        <strain evidence="1">CGMCC 1.15320</strain>
    </source>
</reference>
<name>A0A916RZ10_9HYPH</name>
<evidence type="ECO:0000313" key="1">
    <source>
        <dbReference type="EMBL" id="GGA77577.1"/>
    </source>
</evidence>
<accession>A0A916RZ10</accession>
<organism evidence="1 2">
    <name type="scientific">Nitratireductor aestuarii</name>
    <dbReference type="NCBI Taxonomy" id="1735103"/>
    <lineage>
        <taxon>Bacteria</taxon>
        <taxon>Pseudomonadati</taxon>
        <taxon>Pseudomonadota</taxon>
        <taxon>Alphaproteobacteria</taxon>
        <taxon>Hyphomicrobiales</taxon>
        <taxon>Phyllobacteriaceae</taxon>
        <taxon>Nitratireductor</taxon>
    </lineage>
</organism>
<sequence>MTETLVAILVAIYFLPPASGIETAAIETASLGVYSAAECRKQAEIRAAGDSHQPTYKGQNVLRVRYKCVLVGEQEQDQLNGLLKN</sequence>
<dbReference type="EMBL" id="BMIF01000013">
    <property type="protein sequence ID" value="GGA77577.1"/>
    <property type="molecule type" value="Genomic_DNA"/>
</dbReference>
<reference evidence="1" key="1">
    <citation type="journal article" date="2014" name="Int. J. Syst. Evol. Microbiol.">
        <title>Complete genome sequence of Corynebacterium casei LMG S-19264T (=DSM 44701T), isolated from a smear-ripened cheese.</title>
        <authorList>
            <consortium name="US DOE Joint Genome Institute (JGI-PGF)"/>
            <person name="Walter F."/>
            <person name="Albersmeier A."/>
            <person name="Kalinowski J."/>
            <person name="Ruckert C."/>
        </authorList>
    </citation>
    <scope>NUCLEOTIDE SEQUENCE</scope>
    <source>
        <strain evidence="1">CGMCC 1.15320</strain>
    </source>
</reference>
<dbReference type="Proteomes" id="UP000636264">
    <property type="component" value="Unassembled WGS sequence"/>
</dbReference>
<keyword evidence="2" id="KW-1185">Reference proteome</keyword>
<evidence type="ECO:0000313" key="2">
    <source>
        <dbReference type="Proteomes" id="UP000636264"/>
    </source>
</evidence>